<reference evidence="11 12" key="1">
    <citation type="journal article" date="2021" name="MBio">
        <title>A New Model Trypanosomatid, Novymonas esmeraldas: Genomic Perception of Its 'Candidatus Pandoraea novymonadis' Endosymbiont.</title>
        <authorList>
            <person name="Zakharova A."/>
            <person name="Saura A."/>
            <person name="Butenko A."/>
            <person name="Podesvova L."/>
            <person name="Warmusova S."/>
            <person name="Kostygov A.Y."/>
            <person name="Nenarokova A."/>
            <person name="Lukes J."/>
            <person name="Opperdoes F.R."/>
            <person name="Yurchenko V."/>
        </authorList>
    </citation>
    <scope>NUCLEOTIDE SEQUENCE [LARGE SCALE GENOMIC DNA]</scope>
    <source>
        <strain evidence="11 12">E262AT.01</strain>
    </source>
</reference>
<keyword evidence="6" id="KW-0269">Exonuclease</keyword>
<keyword evidence="9" id="KW-0812">Transmembrane</keyword>
<evidence type="ECO:0000313" key="12">
    <source>
        <dbReference type="Proteomes" id="UP001430356"/>
    </source>
</evidence>
<feature type="region of interest" description="Disordered" evidence="8">
    <location>
        <begin position="468"/>
        <end position="504"/>
    </location>
</feature>
<evidence type="ECO:0000256" key="5">
    <source>
        <dbReference type="ARBA" id="ARBA00022833"/>
    </source>
</evidence>
<feature type="domain" description="RanBP2-type" evidence="10">
    <location>
        <begin position="1034"/>
        <end position="1069"/>
    </location>
</feature>
<organism evidence="11 12">
    <name type="scientific">Novymonas esmeraldas</name>
    <dbReference type="NCBI Taxonomy" id="1808958"/>
    <lineage>
        <taxon>Eukaryota</taxon>
        <taxon>Discoba</taxon>
        <taxon>Euglenozoa</taxon>
        <taxon>Kinetoplastea</taxon>
        <taxon>Metakinetoplastina</taxon>
        <taxon>Trypanosomatida</taxon>
        <taxon>Trypanosomatidae</taxon>
        <taxon>Novymonas</taxon>
    </lineage>
</organism>
<dbReference type="Proteomes" id="UP001430356">
    <property type="component" value="Unassembled WGS sequence"/>
</dbReference>
<keyword evidence="3 7" id="KW-0863">Zinc-finger</keyword>
<dbReference type="InterPro" id="IPR001876">
    <property type="entry name" value="Znf_RanBP2"/>
</dbReference>
<feature type="compositionally biased region" description="Basic and acidic residues" evidence="8">
    <location>
        <begin position="931"/>
        <end position="941"/>
    </location>
</feature>
<keyword evidence="4" id="KW-0378">Hydrolase</keyword>
<dbReference type="EMBL" id="JAECZO010000071">
    <property type="protein sequence ID" value="KAK7196216.1"/>
    <property type="molecule type" value="Genomic_DNA"/>
</dbReference>
<dbReference type="Pfam" id="PF17846">
    <property type="entry name" value="XRN_M"/>
    <property type="match status" value="2"/>
</dbReference>
<protein>
    <submittedName>
        <fullName evidence="11">5'-3' exoribonuclease B</fullName>
    </submittedName>
</protein>
<dbReference type="Pfam" id="PF03159">
    <property type="entry name" value="XRN_N"/>
    <property type="match status" value="1"/>
</dbReference>
<dbReference type="InterPro" id="IPR027073">
    <property type="entry name" value="5_3_exoribonuclease"/>
</dbReference>
<evidence type="ECO:0000259" key="10">
    <source>
        <dbReference type="PROSITE" id="PS50199"/>
    </source>
</evidence>
<proteinExistence type="predicted"/>
<evidence type="ECO:0000256" key="9">
    <source>
        <dbReference type="SAM" id="Phobius"/>
    </source>
</evidence>
<dbReference type="GO" id="GO:0008270">
    <property type="term" value="F:zinc ion binding"/>
    <property type="evidence" value="ECO:0007669"/>
    <property type="project" value="UniProtKB-KW"/>
</dbReference>
<keyword evidence="9" id="KW-1133">Transmembrane helix</keyword>
<keyword evidence="5" id="KW-0862">Zinc</keyword>
<dbReference type="InterPro" id="IPR004859">
    <property type="entry name" value="Xrn1_N"/>
</dbReference>
<evidence type="ECO:0000256" key="7">
    <source>
        <dbReference type="PROSITE-ProRule" id="PRU00322"/>
    </source>
</evidence>
<feature type="region of interest" description="Disordered" evidence="8">
    <location>
        <begin position="799"/>
        <end position="827"/>
    </location>
</feature>
<dbReference type="PROSITE" id="PS50199">
    <property type="entry name" value="ZF_RANBP2_2"/>
    <property type="match status" value="1"/>
</dbReference>
<feature type="transmembrane region" description="Helical" evidence="9">
    <location>
        <begin position="959"/>
        <end position="983"/>
    </location>
</feature>
<evidence type="ECO:0000256" key="4">
    <source>
        <dbReference type="ARBA" id="ARBA00022801"/>
    </source>
</evidence>
<feature type="region of interest" description="Disordered" evidence="8">
    <location>
        <begin position="898"/>
        <end position="946"/>
    </location>
</feature>
<feature type="transmembrane region" description="Helical" evidence="9">
    <location>
        <begin position="995"/>
        <end position="1021"/>
    </location>
</feature>
<dbReference type="CDD" id="cd18673">
    <property type="entry name" value="PIN_XRN1-2-like"/>
    <property type="match status" value="1"/>
</dbReference>
<evidence type="ECO:0000256" key="8">
    <source>
        <dbReference type="SAM" id="MobiDB-lite"/>
    </source>
</evidence>
<keyword evidence="2" id="KW-0479">Metal-binding</keyword>
<feature type="region of interest" description="Disordered" evidence="8">
    <location>
        <begin position="176"/>
        <end position="195"/>
    </location>
</feature>
<feature type="compositionally biased region" description="Basic and acidic residues" evidence="8">
    <location>
        <begin position="900"/>
        <end position="914"/>
    </location>
</feature>
<feature type="compositionally biased region" description="Pro residues" evidence="8">
    <location>
        <begin position="492"/>
        <end position="501"/>
    </location>
</feature>
<keyword evidence="1" id="KW-0540">Nuclease</keyword>
<accession>A0AAW0ERD6</accession>
<feature type="compositionally biased region" description="Gly residues" evidence="8">
    <location>
        <begin position="915"/>
        <end position="929"/>
    </location>
</feature>
<dbReference type="GO" id="GO:0000956">
    <property type="term" value="P:nuclear-transcribed mRNA catabolic process"/>
    <property type="evidence" value="ECO:0007669"/>
    <property type="project" value="TreeGrafter"/>
</dbReference>
<dbReference type="InterPro" id="IPR041412">
    <property type="entry name" value="Xrn1_helical"/>
</dbReference>
<keyword evidence="9" id="KW-0472">Membrane</keyword>
<dbReference type="GO" id="GO:0003723">
    <property type="term" value="F:RNA binding"/>
    <property type="evidence" value="ECO:0007669"/>
    <property type="project" value="TreeGrafter"/>
</dbReference>
<name>A0AAW0ERD6_9TRYP</name>
<evidence type="ECO:0000256" key="3">
    <source>
        <dbReference type="ARBA" id="ARBA00022771"/>
    </source>
</evidence>
<evidence type="ECO:0000256" key="2">
    <source>
        <dbReference type="ARBA" id="ARBA00022723"/>
    </source>
</evidence>
<dbReference type="GO" id="GO:0005634">
    <property type="term" value="C:nucleus"/>
    <property type="evidence" value="ECO:0007669"/>
    <property type="project" value="TreeGrafter"/>
</dbReference>
<dbReference type="Gene3D" id="1.25.40.1050">
    <property type="match status" value="1"/>
</dbReference>
<feature type="compositionally biased region" description="Low complexity" evidence="8">
    <location>
        <begin position="363"/>
        <end position="379"/>
    </location>
</feature>
<keyword evidence="12" id="KW-1185">Reference proteome</keyword>
<sequence>MGVPKFAAWLTKKYPSMVVERCPADVHGLYIDLNGLIHPCCHDEHDPTVALRTQEEKLRSICLAIETLVVTVRPRRVLYIAIDGVAPRAKMNQQRARRYMSAAVPLTDTEKPIHGEACEVSAAVVAALEKEFTPAERDGVERELDDVGQALQSDVLYGGATAAAAMAPEDSAALAPRAAASPTAPAGSGSGSVNDGGNDNAAAAAAAAAAEATAPSAASAVSGKFDSNCISPGTEFMEAVAVAVREYIRRKLSPASGVEDTSPAPAAAATTAHWADLTVVFSDSSTAGEGEHKFLDFLRTQSAYSGFNSGGSHVIAGLDADLIFLSLSLHIPRVVLLRDHERSTYAQALLPDTAGGTKRASAREAAPSSAESSSRSTAADDVAQEGDGEDYTTASCTPSPSPAPPQHIADMVVPPCTAYEYFDMDVVGASVVSEVYQLCLDKGIQVRGDPLECPANCTAANGFRFHTTRGGSSSGGSGTGEAVEDGGRREAPPPPPPPPFHPCTSTSNSKIVDDFIVLGMLLGNDFLPHLPSVYCGESAMDTLMDVYVGAVLPHGYLTGGEHEIQLVQLERLLRAYAAVEATRLRQYCVQSGAMTSQAAATSELCSTADRLSWRATYVRTTSLRDEAGVAAACRSYVEGLRFVWRYYSSISRQVNWTWYYPFHHAPLAYDVADFIAAQGPQVQTHLAAPALLDDPPPSPFCQLLCILPPRSRQLVPAALHATMTSPPAELADTFPRRWAVDNTGAYGKAHLAAVLLPFSNLPRLQEAVVAASATYTAEEARRNSLCATHLVLERRPAHLSPDAAAPHDEKSSTAPAPRPRTKGKAPPVAAAAASQRFCIQGGGVTVMAAAAVPDDLRDCPGLICSAMVDVVPPLSRPRCYSYTVPIPSLTLLPDGTRVAAAERRPPPRRGDARGRGGGGGGGRGRGGGGGRRREEAKRGDGAEGSGGAATAAAAVKFSVLFLEFAVCLVATGVLAAAAVLWRVSWSLSLPLGGGAVLLLLLQLCGVAVAVLGTAFALGLAVAPTGRSAGSGVRRHNIFTAFVDWQCSECLSLNFSRNRCCFVCRAPYDPHRCVALFSSRHPPEPPLMDADHSAYTAFYGTSAS</sequence>
<dbReference type="AlphaFoldDB" id="A0AAW0ERD6"/>
<dbReference type="PANTHER" id="PTHR12341">
    <property type="entry name" value="5'-&gt;3' EXORIBONUCLEASE"/>
    <property type="match status" value="1"/>
</dbReference>
<evidence type="ECO:0000256" key="6">
    <source>
        <dbReference type="ARBA" id="ARBA00022839"/>
    </source>
</evidence>
<comment type="caution">
    <text evidence="11">The sequence shown here is derived from an EMBL/GenBank/DDBJ whole genome shotgun (WGS) entry which is preliminary data.</text>
</comment>
<feature type="region of interest" description="Disordered" evidence="8">
    <location>
        <begin position="348"/>
        <end position="408"/>
    </location>
</feature>
<evidence type="ECO:0000256" key="1">
    <source>
        <dbReference type="ARBA" id="ARBA00022722"/>
    </source>
</evidence>
<gene>
    <name evidence="11" type="ORF">NESM_000557100</name>
</gene>
<dbReference type="PROSITE" id="PS01358">
    <property type="entry name" value="ZF_RANBP2_1"/>
    <property type="match status" value="1"/>
</dbReference>
<dbReference type="PANTHER" id="PTHR12341:SF75">
    <property type="entry name" value="EXONUCLEASE XRNA, PUTATIVE-RELATED"/>
    <property type="match status" value="1"/>
</dbReference>
<dbReference type="Gene3D" id="3.40.50.12390">
    <property type="match status" value="2"/>
</dbReference>
<evidence type="ECO:0000313" key="11">
    <source>
        <dbReference type="EMBL" id="KAK7196216.1"/>
    </source>
</evidence>
<dbReference type="GO" id="GO:0004534">
    <property type="term" value="F:5'-3' RNA exonuclease activity"/>
    <property type="evidence" value="ECO:0007669"/>
    <property type="project" value="TreeGrafter"/>
</dbReference>